<name>A0ABY5R502_9HYPH</name>
<protein>
    <recommendedName>
        <fullName evidence="3">H repeat-associated protein N-terminal domain-containing protein</fullName>
    </recommendedName>
</protein>
<dbReference type="RefSeq" id="WP_258123473.1">
    <property type="nucleotide sequence ID" value="NZ_CP062229.1"/>
</dbReference>
<evidence type="ECO:0000313" key="2">
    <source>
        <dbReference type="Proteomes" id="UP001058098"/>
    </source>
</evidence>
<evidence type="ECO:0008006" key="3">
    <source>
        <dbReference type="Google" id="ProtNLM"/>
    </source>
</evidence>
<proteinExistence type="predicted"/>
<dbReference type="Proteomes" id="UP001058098">
    <property type="component" value="Chromosome"/>
</dbReference>
<accession>A0ABY5R502</accession>
<dbReference type="EMBL" id="CP062229">
    <property type="protein sequence ID" value="UVC18580.1"/>
    <property type="molecule type" value="Genomic_DNA"/>
</dbReference>
<sequence length="94" mass="10035">MPQGPGPTDFAGRLKQLALTVDHGKPADGSHTGHIARNRRPCDILLFVAALAASFGCVVSGKLVRKMPGWEVSQAAGTIAANLRHSLPFFWSKK</sequence>
<gene>
    <name evidence="1" type="ORF">IHQ72_16800</name>
</gene>
<reference evidence="1" key="1">
    <citation type="submission" date="2020-09" db="EMBL/GenBank/DDBJ databases">
        <title>Rhizobia associated with sainfoin plants.</title>
        <authorList>
            <person name="Asharfi S."/>
            <person name="Kuzmanovic N."/>
            <person name="Bunk B."/>
            <person name="Sproeer C."/>
            <person name="Becker M."/>
            <person name="Thuenen T."/>
        </authorList>
    </citation>
    <scope>NUCLEOTIDE SEQUENCE</scope>
    <source>
        <strain evidence="1">OM4</strain>
    </source>
</reference>
<organism evidence="1 2">
    <name type="scientific">Mesorhizobium onobrychidis</name>
    <dbReference type="NCBI Taxonomy" id="2775404"/>
    <lineage>
        <taxon>Bacteria</taxon>
        <taxon>Pseudomonadati</taxon>
        <taxon>Pseudomonadota</taxon>
        <taxon>Alphaproteobacteria</taxon>
        <taxon>Hyphomicrobiales</taxon>
        <taxon>Phyllobacteriaceae</taxon>
        <taxon>Mesorhizobium</taxon>
    </lineage>
</organism>
<keyword evidence="2" id="KW-1185">Reference proteome</keyword>
<evidence type="ECO:0000313" key="1">
    <source>
        <dbReference type="EMBL" id="UVC18580.1"/>
    </source>
</evidence>